<protein>
    <submittedName>
        <fullName evidence="1">Uncharacterized protein</fullName>
    </submittedName>
</protein>
<name>A0A0E9QKF8_ANGAN</name>
<accession>A0A0E9QKF8</accession>
<organism evidence="1">
    <name type="scientific">Anguilla anguilla</name>
    <name type="common">European freshwater eel</name>
    <name type="synonym">Muraena anguilla</name>
    <dbReference type="NCBI Taxonomy" id="7936"/>
    <lineage>
        <taxon>Eukaryota</taxon>
        <taxon>Metazoa</taxon>
        <taxon>Chordata</taxon>
        <taxon>Craniata</taxon>
        <taxon>Vertebrata</taxon>
        <taxon>Euteleostomi</taxon>
        <taxon>Actinopterygii</taxon>
        <taxon>Neopterygii</taxon>
        <taxon>Teleostei</taxon>
        <taxon>Anguilliformes</taxon>
        <taxon>Anguillidae</taxon>
        <taxon>Anguilla</taxon>
    </lineage>
</organism>
<evidence type="ECO:0000313" key="1">
    <source>
        <dbReference type="EMBL" id="JAH16820.1"/>
    </source>
</evidence>
<reference evidence="1" key="2">
    <citation type="journal article" date="2015" name="Fish Shellfish Immunol.">
        <title>Early steps in the European eel (Anguilla anguilla)-Vibrio vulnificus interaction in the gills: Role of the RtxA13 toxin.</title>
        <authorList>
            <person name="Callol A."/>
            <person name="Pajuelo D."/>
            <person name="Ebbesson L."/>
            <person name="Teles M."/>
            <person name="MacKenzie S."/>
            <person name="Amaro C."/>
        </authorList>
    </citation>
    <scope>NUCLEOTIDE SEQUENCE</scope>
</reference>
<dbReference type="AlphaFoldDB" id="A0A0E9QKF8"/>
<proteinExistence type="predicted"/>
<sequence length="19" mass="1935">MASGTRLALTASSNCPKAR</sequence>
<dbReference type="EMBL" id="GBXM01091757">
    <property type="protein sequence ID" value="JAH16820.1"/>
    <property type="molecule type" value="Transcribed_RNA"/>
</dbReference>
<reference evidence="1" key="1">
    <citation type="submission" date="2014-11" db="EMBL/GenBank/DDBJ databases">
        <authorList>
            <person name="Amaro Gonzalez C."/>
        </authorList>
    </citation>
    <scope>NUCLEOTIDE SEQUENCE</scope>
</reference>